<name>A0A427A6R3_ENSVE</name>
<keyword evidence="1" id="KW-0812">Transmembrane</keyword>
<protein>
    <submittedName>
        <fullName evidence="2">Uncharacterized protein</fullName>
    </submittedName>
</protein>
<evidence type="ECO:0000256" key="1">
    <source>
        <dbReference type="SAM" id="Phobius"/>
    </source>
</evidence>
<comment type="caution">
    <text evidence="2">The sequence shown here is derived from an EMBL/GenBank/DDBJ whole genome shotgun (WGS) entry which is preliminary data.</text>
</comment>
<dbReference type="AlphaFoldDB" id="A0A427A6R3"/>
<feature type="transmembrane region" description="Helical" evidence="1">
    <location>
        <begin position="36"/>
        <end position="54"/>
    </location>
</feature>
<organism evidence="2 3">
    <name type="scientific">Ensete ventricosum</name>
    <name type="common">Abyssinian banana</name>
    <name type="synonym">Musa ensete</name>
    <dbReference type="NCBI Taxonomy" id="4639"/>
    <lineage>
        <taxon>Eukaryota</taxon>
        <taxon>Viridiplantae</taxon>
        <taxon>Streptophyta</taxon>
        <taxon>Embryophyta</taxon>
        <taxon>Tracheophyta</taxon>
        <taxon>Spermatophyta</taxon>
        <taxon>Magnoliopsida</taxon>
        <taxon>Liliopsida</taxon>
        <taxon>Zingiberales</taxon>
        <taxon>Musaceae</taxon>
        <taxon>Ensete</taxon>
    </lineage>
</organism>
<dbReference type="Proteomes" id="UP000287651">
    <property type="component" value="Unassembled WGS sequence"/>
</dbReference>
<keyword evidence="1" id="KW-1133">Transmembrane helix</keyword>
<sequence length="84" mass="9977">MLLVLVTSQTTSRIMPLTQALQRMVMDPEQHLKNTYMLKSVMMITMGMEMMILGITRILIFYFDTTCTDFFFFKVFYGFYSIFL</sequence>
<accession>A0A427A6R3</accession>
<evidence type="ECO:0000313" key="2">
    <source>
        <dbReference type="EMBL" id="RRT71861.1"/>
    </source>
</evidence>
<gene>
    <name evidence="2" type="ORF">B296_00005616</name>
</gene>
<dbReference type="EMBL" id="AMZH03003581">
    <property type="protein sequence ID" value="RRT71861.1"/>
    <property type="molecule type" value="Genomic_DNA"/>
</dbReference>
<evidence type="ECO:0000313" key="3">
    <source>
        <dbReference type="Proteomes" id="UP000287651"/>
    </source>
</evidence>
<reference evidence="2 3" key="1">
    <citation type="journal article" date="2014" name="Agronomy (Basel)">
        <title>A Draft Genome Sequence for Ensete ventricosum, the Drought-Tolerant Tree Against Hunger.</title>
        <authorList>
            <person name="Harrison J."/>
            <person name="Moore K.A."/>
            <person name="Paszkiewicz K."/>
            <person name="Jones T."/>
            <person name="Grant M."/>
            <person name="Ambacheew D."/>
            <person name="Muzemil S."/>
            <person name="Studholme D.J."/>
        </authorList>
    </citation>
    <scope>NUCLEOTIDE SEQUENCE [LARGE SCALE GENOMIC DNA]</scope>
</reference>
<proteinExistence type="predicted"/>
<keyword evidence="1" id="KW-0472">Membrane</keyword>